<dbReference type="InterPro" id="IPR011545">
    <property type="entry name" value="DEAD/DEAH_box_helicase_dom"/>
</dbReference>
<evidence type="ECO:0000256" key="2">
    <source>
        <dbReference type="ARBA" id="ARBA00009046"/>
    </source>
</evidence>
<evidence type="ECO:0000256" key="7">
    <source>
        <dbReference type="ARBA" id="ARBA00022806"/>
    </source>
</evidence>
<dbReference type="Pfam" id="PF22590">
    <property type="entry name" value="Cas3-like_C_2"/>
    <property type="match status" value="1"/>
</dbReference>
<keyword evidence="4" id="KW-0479">Metal-binding</keyword>
<dbReference type="SMART" id="SM00487">
    <property type="entry name" value="DEXDc"/>
    <property type="match status" value="1"/>
</dbReference>
<dbReference type="InterPro" id="IPR014001">
    <property type="entry name" value="Helicase_ATP-bd"/>
</dbReference>
<dbReference type="GO" id="GO:0016787">
    <property type="term" value="F:hydrolase activity"/>
    <property type="evidence" value="ECO:0007669"/>
    <property type="project" value="UniProtKB-KW"/>
</dbReference>
<evidence type="ECO:0000256" key="5">
    <source>
        <dbReference type="ARBA" id="ARBA00022741"/>
    </source>
</evidence>
<dbReference type="SMART" id="SM00490">
    <property type="entry name" value="HELICc"/>
    <property type="match status" value="1"/>
</dbReference>
<dbReference type="NCBIfam" id="TIGR01587">
    <property type="entry name" value="cas3_core"/>
    <property type="match status" value="1"/>
</dbReference>
<evidence type="ECO:0000313" key="12">
    <source>
        <dbReference type="EMBL" id="SDX66220.1"/>
    </source>
</evidence>
<dbReference type="GO" id="GO:0005524">
    <property type="term" value="F:ATP binding"/>
    <property type="evidence" value="ECO:0007669"/>
    <property type="project" value="UniProtKB-KW"/>
</dbReference>
<dbReference type="CDD" id="cd09641">
    <property type="entry name" value="Cas3''_I"/>
    <property type="match status" value="1"/>
</dbReference>
<dbReference type="GO" id="GO:0004386">
    <property type="term" value="F:helicase activity"/>
    <property type="evidence" value="ECO:0007669"/>
    <property type="project" value="UniProtKB-KW"/>
</dbReference>
<dbReference type="RefSeq" id="WP_090411685.1">
    <property type="nucleotide sequence ID" value="NZ_FNOY01000005.1"/>
</dbReference>
<keyword evidence="3" id="KW-0540">Nuclease</keyword>
<dbReference type="PANTHER" id="PTHR24031">
    <property type="entry name" value="RNA HELICASE"/>
    <property type="match status" value="1"/>
</dbReference>
<dbReference type="AlphaFoldDB" id="A0A1H3DIT3"/>
<dbReference type="PROSITE" id="PS51643">
    <property type="entry name" value="HD_CAS3"/>
    <property type="match status" value="1"/>
</dbReference>
<dbReference type="SUPFAM" id="SSF52540">
    <property type="entry name" value="P-loop containing nucleoside triphosphate hydrolases"/>
    <property type="match status" value="1"/>
</dbReference>
<keyword evidence="5" id="KW-0547">Nucleotide-binding</keyword>
<evidence type="ECO:0000256" key="3">
    <source>
        <dbReference type="ARBA" id="ARBA00022722"/>
    </source>
</evidence>
<evidence type="ECO:0000259" key="11">
    <source>
        <dbReference type="PROSITE" id="PS51643"/>
    </source>
</evidence>
<keyword evidence="12" id="KW-0255">Endonuclease</keyword>
<gene>
    <name evidence="12" type="ORF">SAMN05421881_100544</name>
</gene>
<dbReference type="CDD" id="cd17930">
    <property type="entry name" value="DEXHc_cas3"/>
    <property type="match status" value="1"/>
</dbReference>
<dbReference type="Gene3D" id="1.10.3210.30">
    <property type="match status" value="1"/>
</dbReference>
<evidence type="ECO:0000259" key="10">
    <source>
        <dbReference type="PROSITE" id="PS51192"/>
    </source>
</evidence>
<proteinExistence type="inferred from homology"/>
<dbReference type="InterPro" id="IPR038257">
    <property type="entry name" value="CRISPR-assoc_Cas3_HD_sf"/>
</dbReference>
<dbReference type="InterPro" id="IPR027417">
    <property type="entry name" value="P-loop_NTPase"/>
</dbReference>
<dbReference type="Gene3D" id="3.40.50.300">
    <property type="entry name" value="P-loop containing nucleotide triphosphate hydrolases"/>
    <property type="match status" value="2"/>
</dbReference>
<evidence type="ECO:0000256" key="1">
    <source>
        <dbReference type="ARBA" id="ARBA00006847"/>
    </source>
</evidence>
<evidence type="ECO:0000256" key="9">
    <source>
        <dbReference type="ARBA" id="ARBA00023118"/>
    </source>
</evidence>
<accession>A0A1H3DIT3</accession>
<dbReference type="EMBL" id="FNOY01000005">
    <property type="protein sequence ID" value="SDX66220.1"/>
    <property type="molecule type" value="Genomic_DNA"/>
</dbReference>
<dbReference type="Pfam" id="PF00270">
    <property type="entry name" value="DEAD"/>
    <property type="match status" value="1"/>
</dbReference>
<feature type="domain" description="HD Cas3-type" evidence="11">
    <location>
        <begin position="4"/>
        <end position="217"/>
    </location>
</feature>
<feature type="domain" description="Helicase ATP-binding" evidence="10">
    <location>
        <begin position="272"/>
        <end position="457"/>
    </location>
</feature>
<dbReference type="Proteomes" id="UP000198640">
    <property type="component" value="Unassembled WGS sequence"/>
</dbReference>
<dbReference type="GO" id="GO:0051607">
    <property type="term" value="P:defense response to virus"/>
    <property type="evidence" value="ECO:0007669"/>
    <property type="project" value="UniProtKB-KW"/>
</dbReference>
<keyword evidence="8" id="KW-0067">ATP-binding</keyword>
<dbReference type="NCBIfam" id="TIGR01596">
    <property type="entry name" value="cas3_HD"/>
    <property type="match status" value="1"/>
</dbReference>
<dbReference type="GO" id="GO:0003676">
    <property type="term" value="F:nucleic acid binding"/>
    <property type="evidence" value="ECO:0007669"/>
    <property type="project" value="InterPro"/>
</dbReference>
<dbReference type="InterPro" id="IPR054712">
    <property type="entry name" value="Cas3-like_dom"/>
</dbReference>
<keyword evidence="9" id="KW-0051">Antiviral defense</keyword>
<dbReference type="Pfam" id="PF18019">
    <property type="entry name" value="Cas3_HD"/>
    <property type="match status" value="1"/>
</dbReference>
<dbReference type="OrthoDB" id="9810236at2"/>
<evidence type="ECO:0000256" key="4">
    <source>
        <dbReference type="ARBA" id="ARBA00022723"/>
    </source>
</evidence>
<evidence type="ECO:0000313" key="13">
    <source>
        <dbReference type="Proteomes" id="UP000198640"/>
    </source>
</evidence>
<dbReference type="InterPro" id="IPR006474">
    <property type="entry name" value="Helicase_Cas3_CRISPR-ass_core"/>
</dbReference>
<evidence type="ECO:0000256" key="8">
    <source>
        <dbReference type="ARBA" id="ARBA00022840"/>
    </source>
</evidence>
<keyword evidence="7 12" id="KW-0347">Helicase</keyword>
<dbReference type="InterPro" id="IPR001650">
    <property type="entry name" value="Helicase_C-like"/>
</dbReference>
<dbReference type="STRING" id="44576.SAMN05421881_100544"/>
<evidence type="ECO:0000256" key="6">
    <source>
        <dbReference type="ARBA" id="ARBA00022801"/>
    </source>
</evidence>
<name>A0A1H3DIT3_9PROT</name>
<dbReference type="SUPFAM" id="SSF109604">
    <property type="entry name" value="HD-domain/PDEase-like"/>
    <property type="match status" value="1"/>
</dbReference>
<reference evidence="12 13" key="1">
    <citation type="submission" date="2016-10" db="EMBL/GenBank/DDBJ databases">
        <authorList>
            <person name="de Groot N.N."/>
        </authorList>
    </citation>
    <scope>NUCLEOTIDE SEQUENCE [LARGE SCALE GENOMIC DNA]</scope>
    <source>
        <strain evidence="12 13">Nm1</strain>
    </source>
</reference>
<dbReference type="GO" id="GO:0004519">
    <property type="term" value="F:endonuclease activity"/>
    <property type="evidence" value="ECO:0007669"/>
    <property type="project" value="UniProtKB-KW"/>
</dbReference>
<dbReference type="GO" id="GO:0046872">
    <property type="term" value="F:metal ion binding"/>
    <property type="evidence" value="ECO:0007669"/>
    <property type="project" value="UniProtKB-KW"/>
</dbReference>
<organism evidence="12 13">
    <name type="scientific">Nitrosomonas halophila</name>
    <dbReference type="NCBI Taxonomy" id="44576"/>
    <lineage>
        <taxon>Bacteria</taxon>
        <taxon>Pseudomonadati</taxon>
        <taxon>Pseudomonadota</taxon>
        <taxon>Betaproteobacteria</taxon>
        <taxon>Nitrosomonadales</taxon>
        <taxon>Nitrosomonadaceae</taxon>
        <taxon>Nitrosomonas</taxon>
    </lineage>
</organism>
<sequence>MAYIAHKNHTLEQHLIGVADKAKRFAAKISLDEQGELIGLLHDLGKYSDEFQTYIQSAIGLINEDEDDYVDSQGKKGKIDHSTAGAQLVWRELSKQGELGAIVGQILSLCIASHHSGAIDCLSSDTNSLGENVYGKRMRKSNERTHLQEVLAKADVSILSRAKKLVSNPNILQAMRIALAKIVQAAPIKDDKSVVAQLQIGLLVRFLFSCLIDADRIDSADSENPKAAKLRMHGLYSEWYILCDRIEKYLAELKPSKPIDPLRCDISSHCHNAASRDKGIYTLTVPTGGGKTLASLRFALHHAKKHKMDRVIYVIPFTSIIDQNAEVARSILEPKGTKPSSVVLEHHSNLTPEEQSWRGKILAENWDAPVVYTTSVQLLEALFGAGTRGARRMHQLANAVLIFDEIQTLPINCVHLFNNAINFLVEQCGSTVVLCTATQPLLHQVESKKGALRIPAGNELMPDIKRLFDDLKRVEVINRRKPGGWSNDEIATLALGEAHRTGSCLVIVNTKNAAQTLYRLCKEVNSMPVYHLSTNMCPAHRRAILSEIRDRLEKKLPTLCCSTQLIEAGVDVDFSAVIRYTAGLDSIAQAAGRCNRNGRTEMGYVQVINPKDENLDLLEDIRVGREKTERVLDEYEGDPTLFGNDRIGLEAMKRYYMYYFFDRQNEMDYPLSAKSIGHDDTLLNLLSSNSVAVSEHNKRAGQAPNIYLRQSFMSAAKAFRAIDAPTRGVIVQHGKEGQAIVADLCAAYLPDKEFDMLRRAQQFTVNIFPNVLERLEKENAVKEIQEGTGILYLDYRYYSDEYGLSETPVRNMEVLNA</sequence>
<comment type="similarity">
    <text evidence="2">In the central section; belongs to the CRISPR-associated helicase Cas3 family.</text>
</comment>
<dbReference type="PROSITE" id="PS51192">
    <property type="entry name" value="HELICASE_ATP_BIND_1"/>
    <property type="match status" value="1"/>
</dbReference>
<protein>
    <submittedName>
        <fullName evidence="12">CRISPR-associated endonuclease/helicase Cas3</fullName>
    </submittedName>
</protein>
<keyword evidence="13" id="KW-1185">Reference proteome</keyword>
<comment type="similarity">
    <text evidence="1">In the N-terminal section; belongs to the CRISPR-associated nuclease Cas3-HD family.</text>
</comment>
<keyword evidence="6" id="KW-0378">Hydrolase</keyword>
<dbReference type="InterPro" id="IPR006483">
    <property type="entry name" value="CRISPR-assoc_Cas3_HD"/>
</dbReference>